<dbReference type="PANTHER" id="PTHR12353:SF1">
    <property type="entry name" value="DISKS LARGE-ASSOCIATED PROTEIN 5"/>
    <property type="match status" value="1"/>
</dbReference>
<evidence type="ECO:0000313" key="4">
    <source>
        <dbReference type="Proteomes" id="UP000694558"/>
    </source>
</evidence>
<evidence type="ECO:0000313" key="3">
    <source>
        <dbReference type="Ensembl" id="ENSSMAP00000040975.1"/>
    </source>
</evidence>
<reference evidence="3" key="2">
    <citation type="submission" date="2025-08" db="UniProtKB">
        <authorList>
            <consortium name="Ensembl"/>
        </authorList>
    </citation>
    <scope>IDENTIFICATION</scope>
</reference>
<sequence length="380" mass="41838">PPVPLFNFNDDPQAEPSELSPPKSPHGSPPHTSPTVAPPPTGSPMESNHDVPYFRWLFFFPQSFYAPKLNNCSVFFFLAHVRLVRDRMRTAVGQARLLMKQRFNQFSGLVDDCELGRGEKITTCTDLQGFWDMVYYQASAPWERINSLFQSLNSQRRKKDNRTRSRQQAAEAEKSQIPDTVVFDGGFFQVESPAKQVSAWHSSSSQGRKDTVNVSLCFSPVKIVLPDDTQSEGSPAQQAETVPTQEKPASVPEPSTDLPIHSLPSISAVEEPDEDVDDVLPVSPRLSPSPCKMPPPVSQAPEPSSSLSFTLSPCASPIPSPPPAGQGHMEAQESVCCTPDTSVVEVNNYSVFATIFLWTEKSQLHKCVIETQGVIQTAVK</sequence>
<evidence type="ECO:0000256" key="1">
    <source>
        <dbReference type="ARBA" id="ARBA00008839"/>
    </source>
</evidence>
<feature type="compositionally biased region" description="Polar residues" evidence="2">
    <location>
        <begin position="231"/>
        <end position="244"/>
    </location>
</feature>
<dbReference type="AlphaFoldDB" id="A0A8D3C117"/>
<dbReference type="GO" id="GO:0051642">
    <property type="term" value="P:centrosome localization"/>
    <property type="evidence" value="ECO:0007669"/>
    <property type="project" value="TreeGrafter"/>
</dbReference>
<dbReference type="GeneTree" id="ENSGT00940000158652"/>
<dbReference type="GO" id="GO:0008017">
    <property type="term" value="F:microtubule binding"/>
    <property type="evidence" value="ECO:0007669"/>
    <property type="project" value="TreeGrafter"/>
</dbReference>
<feature type="region of interest" description="Disordered" evidence="2">
    <location>
        <begin position="226"/>
        <end position="312"/>
    </location>
</feature>
<proteinExistence type="inferred from homology"/>
<feature type="region of interest" description="Disordered" evidence="2">
    <location>
        <begin position="153"/>
        <end position="175"/>
    </location>
</feature>
<dbReference type="GO" id="GO:0007346">
    <property type="term" value="P:regulation of mitotic cell cycle"/>
    <property type="evidence" value="ECO:0007669"/>
    <property type="project" value="TreeGrafter"/>
</dbReference>
<organism evidence="3 4">
    <name type="scientific">Scophthalmus maximus</name>
    <name type="common">Turbot</name>
    <name type="synonym">Psetta maxima</name>
    <dbReference type="NCBI Taxonomy" id="52904"/>
    <lineage>
        <taxon>Eukaryota</taxon>
        <taxon>Metazoa</taxon>
        <taxon>Chordata</taxon>
        <taxon>Craniata</taxon>
        <taxon>Vertebrata</taxon>
        <taxon>Euteleostomi</taxon>
        <taxon>Actinopterygii</taxon>
        <taxon>Neopterygii</taxon>
        <taxon>Teleostei</taxon>
        <taxon>Neoteleostei</taxon>
        <taxon>Acanthomorphata</taxon>
        <taxon>Carangaria</taxon>
        <taxon>Pleuronectiformes</taxon>
        <taxon>Pleuronectoidei</taxon>
        <taxon>Scophthalmidae</taxon>
        <taxon>Scophthalmus</taxon>
    </lineage>
</organism>
<dbReference type="Pfam" id="PF03359">
    <property type="entry name" value="GKAP"/>
    <property type="match status" value="1"/>
</dbReference>
<name>A0A8D3C117_SCOMX</name>
<dbReference type="GO" id="GO:0005634">
    <property type="term" value="C:nucleus"/>
    <property type="evidence" value="ECO:0007669"/>
    <property type="project" value="TreeGrafter"/>
</dbReference>
<accession>A0A8D3C117</accession>
<feature type="compositionally biased region" description="Pro residues" evidence="2">
    <location>
        <begin position="22"/>
        <end position="42"/>
    </location>
</feature>
<comment type="similarity">
    <text evidence="1">Belongs to the SAPAP family.</text>
</comment>
<dbReference type="PANTHER" id="PTHR12353">
    <property type="entry name" value="DISKS LARGE-ASSOCIATED PROTEIN DAP SAP90/PSD-95-ASSOCIATED PROTEIN"/>
    <property type="match status" value="1"/>
</dbReference>
<dbReference type="GO" id="GO:0023052">
    <property type="term" value="P:signaling"/>
    <property type="evidence" value="ECO:0007669"/>
    <property type="project" value="InterPro"/>
</dbReference>
<feature type="compositionally biased region" description="Polar residues" evidence="2">
    <location>
        <begin position="301"/>
        <end position="311"/>
    </location>
</feature>
<dbReference type="InterPro" id="IPR005026">
    <property type="entry name" value="SAPAP"/>
</dbReference>
<dbReference type="GO" id="GO:0007059">
    <property type="term" value="P:chromosome segregation"/>
    <property type="evidence" value="ECO:0007669"/>
    <property type="project" value="TreeGrafter"/>
</dbReference>
<protein>
    <submittedName>
        <fullName evidence="3">Uncharacterized protein</fullName>
    </submittedName>
</protein>
<feature type="compositionally biased region" description="Low complexity" evidence="2">
    <location>
        <begin position="279"/>
        <end position="290"/>
    </location>
</feature>
<dbReference type="GO" id="GO:0005737">
    <property type="term" value="C:cytoplasm"/>
    <property type="evidence" value="ECO:0007669"/>
    <property type="project" value="TreeGrafter"/>
</dbReference>
<feature type="region of interest" description="Disordered" evidence="2">
    <location>
        <begin position="1"/>
        <end position="44"/>
    </location>
</feature>
<dbReference type="Ensembl" id="ENSSMAT00000072605.1">
    <property type="protein sequence ID" value="ENSSMAP00000040975.1"/>
    <property type="gene ID" value="ENSSMAG00000029791.1"/>
</dbReference>
<reference evidence="3" key="1">
    <citation type="submission" date="2023-05" db="EMBL/GenBank/DDBJ databases">
        <title>High-quality long-read genome of Scophthalmus maximus.</title>
        <authorList>
            <person name="Lien S."/>
            <person name="Martinez P."/>
        </authorList>
    </citation>
    <scope>NUCLEOTIDE SEQUENCE [LARGE SCALE GENOMIC DNA]</scope>
</reference>
<dbReference type="GO" id="GO:0051382">
    <property type="term" value="P:kinetochore assembly"/>
    <property type="evidence" value="ECO:0007669"/>
    <property type="project" value="TreeGrafter"/>
</dbReference>
<dbReference type="Proteomes" id="UP000694558">
    <property type="component" value="Chromosome 18"/>
</dbReference>
<evidence type="ECO:0000256" key="2">
    <source>
        <dbReference type="SAM" id="MobiDB-lite"/>
    </source>
</evidence>
<dbReference type="GO" id="GO:0007052">
    <property type="term" value="P:mitotic spindle organization"/>
    <property type="evidence" value="ECO:0007669"/>
    <property type="project" value="TreeGrafter"/>
</dbReference>
<dbReference type="GO" id="GO:0031616">
    <property type="term" value="C:spindle pole centrosome"/>
    <property type="evidence" value="ECO:0007669"/>
    <property type="project" value="TreeGrafter"/>
</dbReference>
<feature type="compositionally biased region" description="Basic residues" evidence="2">
    <location>
        <begin position="155"/>
        <end position="165"/>
    </location>
</feature>